<keyword evidence="1" id="KW-1133">Transmembrane helix</keyword>
<organism evidence="3 4">
    <name type="scientific">Candidatus Sulfotelmatobacter kueseliae</name>
    <dbReference type="NCBI Taxonomy" id="2042962"/>
    <lineage>
        <taxon>Bacteria</taxon>
        <taxon>Pseudomonadati</taxon>
        <taxon>Acidobacteriota</taxon>
        <taxon>Terriglobia</taxon>
        <taxon>Terriglobales</taxon>
        <taxon>Candidatus Korobacteraceae</taxon>
        <taxon>Candidatus Sulfotelmatobacter</taxon>
    </lineage>
</organism>
<protein>
    <submittedName>
        <fullName evidence="3">Transcriptional regulator PadR family protein</fullName>
    </submittedName>
</protein>
<dbReference type="Gene3D" id="1.10.10.10">
    <property type="entry name" value="Winged helix-like DNA-binding domain superfamily/Winged helix DNA-binding domain"/>
    <property type="match status" value="1"/>
</dbReference>
<dbReference type="Pfam" id="PF03551">
    <property type="entry name" value="PadR"/>
    <property type="match status" value="1"/>
</dbReference>
<sequence>MPVTTSNIPDDLQHLFPLTPAVFFILFALAEGEKHGYAIMQQVSILSDGKFRMGPGTLYTTIQRLLELSLIEEIDADSGSRRRYYRLTRTGKLVFKAEVGRMDAVVKLALQHRRVLHEGA</sequence>
<evidence type="ECO:0000256" key="1">
    <source>
        <dbReference type="SAM" id="Phobius"/>
    </source>
</evidence>
<proteinExistence type="predicted"/>
<dbReference type="InterPro" id="IPR036388">
    <property type="entry name" value="WH-like_DNA-bd_sf"/>
</dbReference>
<dbReference type="SUPFAM" id="SSF46785">
    <property type="entry name" value="Winged helix' DNA-binding domain"/>
    <property type="match status" value="1"/>
</dbReference>
<accession>A0A2U3KPU9</accession>
<dbReference type="PANTHER" id="PTHR33169:SF13">
    <property type="entry name" value="PADR-FAMILY TRANSCRIPTIONAL REGULATOR"/>
    <property type="match status" value="1"/>
</dbReference>
<reference evidence="4" key="1">
    <citation type="submission" date="2018-02" db="EMBL/GenBank/DDBJ databases">
        <authorList>
            <person name="Hausmann B."/>
        </authorList>
    </citation>
    <scope>NUCLEOTIDE SEQUENCE [LARGE SCALE GENOMIC DNA]</scope>
    <source>
        <strain evidence="4">Peat soil MAG SbA1</strain>
    </source>
</reference>
<dbReference type="InterPro" id="IPR036390">
    <property type="entry name" value="WH_DNA-bd_sf"/>
</dbReference>
<dbReference type="InterPro" id="IPR005149">
    <property type="entry name" value="Tscrpt_reg_PadR_N"/>
</dbReference>
<evidence type="ECO:0000259" key="2">
    <source>
        <dbReference type="Pfam" id="PF03551"/>
    </source>
</evidence>
<gene>
    <name evidence="3" type="ORF">SBA1_370005</name>
</gene>
<feature type="transmembrane region" description="Helical" evidence="1">
    <location>
        <begin position="12"/>
        <end position="30"/>
    </location>
</feature>
<keyword evidence="1" id="KW-0472">Membrane</keyword>
<dbReference type="Proteomes" id="UP000238701">
    <property type="component" value="Unassembled WGS sequence"/>
</dbReference>
<dbReference type="EMBL" id="OMOD01000130">
    <property type="protein sequence ID" value="SPF41617.1"/>
    <property type="molecule type" value="Genomic_DNA"/>
</dbReference>
<evidence type="ECO:0000313" key="3">
    <source>
        <dbReference type="EMBL" id="SPF41617.1"/>
    </source>
</evidence>
<name>A0A2U3KPU9_9BACT</name>
<dbReference type="OrthoDB" id="9814826at2"/>
<evidence type="ECO:0000313" key="4">
    <source>
        <dbReference type="Proteomes" id="UP000238701"/>
    </source>
</evidence>
<dbReference type="PANTHER" id="PTHR33169">
    <property type="entry name" value="PADR-FAMILY TRANSCRIPTIONAL REGULATOR"/>
    <property type="match status" value="1"/>
</dbReference>
<dbReference type="InterPro" id="IPR052509">
    <property type="entry name" value="Metal_resp_DNA-bind_regulator"/>
</dbReference>
<keyword evidence="1" id="KW-0812">Transmembrane</keyword>
<dbReference type="AlphaFoldDB" id="A0A2U3KPU9"/>
<feature type="domain" description="Transcription regulator PadR N-terminal" evidence="2">
    <location>
        <begin position="25"/>
        <end position="96"/>
    </location>
</feature>